<dbReference type="SUPFAM" id="SSF49265">
    <property type="entry name" value="Fibronectin type III"/>
    <property type="match status" value="2"/>
</dbReference>
<dbReference type="GO" id="GO:0005975">
    <property type="term" value="P:carbohydrate metabolic process"/>
    <property type="evidence" value="ECO:0007669"/>
    <property type="project" value="UniProtKB-ARBA"/>
</dbReference>
<dbReference type="Pfam" id="PF05426">
    <property type="entry name" value="Alginate_lyase"/>
    <property type="match status" value="1"/>
</dbReference>
<feature type="region of interest" description="Disordered" evidence="3">
    <location>
        <begin position="819"/>
        <end position="840"/>
    </location>
</feature>
<keyword evidence="2" id="KW-0456">Lyase</keyword>
<dbReference type="Gene3D" id="1.50.10.100">
    <property type="entry name" value="Chondroitin AC/alginate lyase"/>
    <property type="match status" value="1"/>
</dbReference>
<dbReference type="SUPFAM" id="SSF49313">
    <property type="entry name" value="Cadherin-like"/>
    <property type="match status" value="1"/>
</dbReference>
<dbReference type="InterPro" id="IPR036116">
    <property type="entry name" value="FN3_sf"/>
</dbReference>
<dbReference type="GO" id="GO:0016829">
    <property type="term" value="F:lyase activity"/>
    <property type="evidence" value="ECO:0007669"/>
    <property type="project" value="UniProtKB-KW"/>
</dbReference>
<dbReference type="InterPro" id="IPR008929">
    <property type="entry name" value="Chondroitin_lyas"/>
</dbReference>
<dbReference type="InterPro" id="IPR013783">
    <property type="entry name" value="Ig-like_fold"/>
</dbReference>
<dbReference type="InterPro" id="IPR015919">
    <property type="entry name" value="Cadherin-like_sf"/>
</dbReference>
<evidence type="ECO:0000313" key="7">
    <source>
        <dbReference type="Proteomes" id="UP000295388"/>
    </source>
</evidence>
<keyword evidence="7" id="KW-1185">Reference proteome</keyword>
<keyword evidence="1 4" id="KW-0732">Signal</keyword>
<dbReference type="Pfam" id="PF05345">
    <property type="entry name" value="He_PIG"/>
    <property type="match status" value="1"/>
</dbReference>
<evidence type="ECO:0000256" key="4">
    <source>
        <dbReference type="SAM" id="SignalP"/>
    </source>
</evidence>
<dbReference type="GO" id="GO:0005509">
    <property type="term" value="F:calcium ion binding"/>
    <property type="evidence" value="ECO:0007669"/>
    <property type="project" value="InterPro"/>
</dbReference>
<accession>A0A4R6KKX1</accession>
<feature type="signal peptide" evidence="4">
    <location>
        <begin position="1"/>
        <end position="19"/>
    </location>
</feature>
<protein>
    <submittedName>
        <fullName evidence="6">Putative Ig domain-containing protein</fullName>
    </submittedName>
</protein>
<comment type="caution">
    <text evidence="6">The sequence shown here is derived from an EMBL/GenBank/DDBJ whole genome shotgun (WGS) entry which is preliminary data.</text>
</comment>
<feature type="chain" id="PRO_5020480394" evidence="4">
    <location>
        <begin position="20"/>
        <end position="1127"/>
    </location>
</feature>
<dbReference type="EMBL" id="SNWQ01000002">
    <property type="protein sequence ID" value="TDO52168.1"/>
    <property type="molecule type" value="Genomic_DNA"/>
</dbReference>
<feature type="domain" description="Alginate lyase" evidence="5">
    <location>
        <begin position="120"/>
        <end position="322"/>
    </location>
</feature>
<dbReference type="InterPro" id="IPR008397">
    <property type="entry name" value="Alginate_lyase_dom"/>
</dbReference>
<dbReference type="GO" id="GO:0016020">
    <property type="term" value="C:membrane"/>
    <property type="evidence" value="ECO:0007669"/>
    <property type="project" value="InterPro"/>
</dbReference>
<evidence type="ECO:0000259" key="5">
    <source>
        <dbReference type="Pfam" id="PF05426"/>
    </source>
</evidence>
<dbReference type="Gene3D" id="2.60.40.10">
    <property type="entry name" value="Immunoglobulins"/>
    <property type="match status" value="3"/>
</dbReference>
<dbReference type="SUPFAM" id="SSF48230">
    <property type="entry name" value="Chondroitin AC/alginate lyase"/>
    <property type="match status" value="1"/>
</dbReference>
<name>A0A4R6KKX1_9ACTN</name>
<evidence type="ECO:0000256" key="2">
    <source>
        <dbReference type="ARBA" id="ARBA00023239"/>
    </source>
</evidence>
<gene>
    <name evidence="6" type="ORF">EV643_1025</name>
</gene>
<evidence type="ECO:0000256" key="3">
    <source>
        <dbReference type="SAM" id="MobiDB-lite"/>
    </source>
</evidence>
<organism evidence="6 7">
    <name type="scientific">Kribbella caucasensis</name>
    <dbReference type="NCBI Taxonomy" id="2512215"/>
    <lineage>
        <taxon>Bacteria</taxon>
        <taxon>Bacillati</taxon>
        <taxon>Actinomycetota</taxon>
        <taxon>Actinomycetes</taxon>
        <taxon>Propionibacteriales</taxon>
        <taxon>Kribbellaceae</taxon>
        <taxon>Kribbella</taxon>
    </lineage>
</organism>
<proteinExistence type="predicted"/>
<dbReference type="GO" id="GO:0042597">
    <property type="term" value="C:periplasmic space"/>
    <property type="evidence" value="ECO:0007669"/>
    <property type="project" value="InterPro"/>
</dbReference>
<reference evidence="6 7" key="1">
    <citation type="submission" date="2019-03" db="EMBL/GenBank/DDBJ databases">
        <title>Genomic Encyclopedia of Type Strains, Phase III (KMG-III): the genomes of soil and plant-associated and newly described type strains.</title>
        <authorList>
            <person name="Whitman W."/>
        </authorList>
    </citation>
    <scope>NUCLEOTIDE SEQUENCE [LARGE SCALE GENOMIC DNA]</scope>
    <source>
        <strain evidence="6 7">VKM Ac-2527</strain>
    </source>
</reference>
<evidence type="ECO:0000313" key="6">
    <source>
        <dbReference type="EMBL" id="TDO52168.1"/>
    </source>
</evidence>
<sequence>MTLMSRRSLLIATSGSALAARLGEGTGGGGDKGGEYDEIGEPAATSSYRAGAASGFAHPGLLHSSADLERMRRAVAAHESPIYDGFQAMAANDRSSYSYVVRNTGQVTSWGRGPSNFVSEAVNDSAAAYQNALMWCITGDVRHADKARDILNAWSASLQTITGADGQLGSGLQGFKLANAAELLRHSGYDGWPAADIDRCAQSFRKVWYRSVSGYALFANGNWDVAALQTVLAIAVFCDDRVMFENAIRYAVAGAGNGRIEHIVVEATGQGQESGRSQAYAQLALGLLANCAAVAWNQGVDLFGHQDSRILKGFEYTASYNLGEDGVPFVADLDRTGKYLKTAIATGNRGQFQPIYELALAHYQGRRGLPMPYVEEVVHRGGTRFVEGNSDDHPAWGTLTQARTPAVPVTPVVAPGIPSGLTARSTPEGVVLAWAGSVEPISCTTATSYTVKRATADSGPFTTIASGLTSATYTDTAKHTCYYKVSAANNAGESADSLHIAARAPQPWSSKDIGTAAGETDFDGETFVIEAGGTDIGQTQDSFRFVYLPMIGDGAVTARIVQPVSSQYAKLGVMMRQTDAANSAQASMLIQGLPLHAWSGVWTVRPAAGAPTSATGSTIVPPTQQQTITINAGFPIADHGSLPESATALPAPVVEAASDGYRLRRPYWVRVIRKGDTFTGLISADGKTWTKVGSSKLHVGSGLSVGIAVCSALGDAETTTAVFDNVSVPGWSVRRPDAPVGVLRAAVDPSAIELAWSDLDSAATYTVKRSTTSGGPYKVIATGVAPVGFGVETRYRDATGAPGTTYYYVVAKTNLAGTGKPSGEASATMPTPPAPEITSPPTAFANVGRPFHYRIDGTNDPATFSAAGLPDGLVLDTRTGIIAGTPTREGNFTVEIAARNATARRTRVVALSIASPPPAPWDYRDIGDYVFDERKLGTFSVVSIRTPGITSYDASSGSFTVRGAGSDLNIINQGMTAQYAAVPVTGDCTITSRVVIRHNAGPTDRVGLIMTKSLSPFDQMAGAILTNQADGGRRQFVRRLRVATGLVTTEGTGNAALPLWLRLSREGDAFLAETSDDGRTWTPIGDPVEIPNFGDAPYYVGLAVVSRDPFVLNTTVFDHVLIHPEEF</sequence>
<evidence type="ECO:0000256" key="1">
    <source>
        <dbReference type="ARBA" id="ARBA00022729"/>
    </source>
</evidence>
<dbReference type="AlphaFoldDB" id="A0A4R6KKX1"/>
<dbReference type="Proteomes" id="UP000295388">
    <property type="component" value="Unassembled WGS sequence"/>
</dbReference>
<dbReference type="Gene3D" id="2.60.120.200">
    <property type="match status" value="2"/>
</dbReference>
<dbReference type="RefSeq" id="WP_202869386.1">
    <property type="nucleotide sequence ID" value="NZ_SNWQ01000002.1"/>
</dbReference>